<reference evidence="2 3" key="1">
    <citation type="submission" date="2020-04" db="EMBL/GenBank/DDBJ databases">
        <authorList>
            <person name="Klaysubun C."/>
            <person name="Duangmal K."/>
            <person name="Lipun K."/>
        </authorList>
    </citation>
    <scope>NUCLEOTIDE SEQUENCE [LARGE SCALE GENOMIC DNA]</scope>
    <source>
        <strain evidence="2 3">K10HN5</strain>
    </source>
</reference>
<dbReference type="EMBL" id="JAAXLA010000013">
    <property type="protein sequence ID" value="NMH97550.1"/>
    <property type="molecule type" value="Genomic_DNA"/>
</dbReference>
<sequence>MASTWLPSWLGYSWTAVFAVILIVHVWHAAVLAGRHRLWHGVHVLMAAGMIVMFLPTARMVVPAGFGAMVFGLAAVVVAGLRLGARVRGETVGGLWLATVVDLAAMAYMFTLASFRVLWLTIALAAWLIVEAAGWASGRLYTVLEQGGLGGARTAPVPASVPSDAASGSAGPGLPGAAARPRPAVVVHGTVHATWIRVTLALMALGMAYMLLAMQFGMGAMAGMPGM</sequence>
<name>A0ABX1S7L8_9PSEU</name>
<comment type="caution">
    <text evidence="2">The sequence shown here is derived from an EMBL/GenBank/DDBJ whole genome shotgun (WGS) entry which is preliminary data.</text>
</comment>
<keyword evidence="1" id="KW-0812">Transmembrane</keyword>
<keyword evidence="3" id="KW-1185">Reference proteome</keyword>
<dbReference type="Proteomes" id="UP000820669">
    <property type="component" value="Unassembled WGS sequence"/>
</dbReference>
<feature type="transmembrane region" description="Helical" evidence="1">
    <location>
        <begin position="93"/>
        <end position="111"/>
    </location>
</feature>
<keyword evidence="1" id="KW-1133">Transmembrane helix</keyword>
<gene>
    <name evidence="2" type="ORF">HF526_09525</name>
</gene>
<feature type="transmembrane region" description="Helical" evidence="1">
    <location>
        <begin position="12"/>
        <end position="31"/>
    </location>
</feature>
<evidence type="ECO:0000313" key="2">
    <source>
        <dbReference type="EMBL" id="NMH97550.1"/>
    </source>
</evidence>
<evidence type="ECO:0000256" key="1">
    <source>
        <dbReference type="SAM" id="Phobius"/>
    </source>
</evidence>
<feature type="transmembrane region" description="Helical" evidence="1">
    <location>
        <begin position="117"/>
        <end position="136"/>
    </location>
</feature>
<protein>
    <submittedName>
        <fullName evidence="2">DUF5134 domain-containing protein</fullName>
    </submittedName>
</protein>
<proteinExistence type="predicted"/>
<accession>A0ABX1S7L8</accession>
<organism evidence="2 3">
    <name type="scientific">Pseudonocardia acidicola</name>
    <dbReference type="NCBI Taxonomy" id="2724939"/>
    <lineage>
        <taxon>Bacteria</taxon>
        <taxon>Bacillati</taxon>
        <taxon>Actinomycetota</taxon>
        <taxon>Actinomycetes</taxon>
        <taxon>Pseudonocardiales</taxon>
        <taxon>Pseudonocardiaceae</taxon>
        <taxon>Pseudonocardia</taxon>
    </lineage>
</organism>
<evidence type="ECO:0000313" key="3">
    <source>
        <dbReference type="Proteomes" id="UP000820669"/>
    </source>
</evidence>
<feature type="transmembrane region" description="Helical" evidence="1">
    <location>
        <begin position="61"/>
        <end position="81"/>
    </location>
</feature>
<feature type="transmembrane region" description="Helical" evidence="1">
    <location>
        <begin position="38"/>
        <end position="55"/>
    </location>
</feature>
<keyword evidence="1" id="KW-0472">Membrane</keyword>
<dbReference type="Pfam" id="PF17197">
    <property type="entry name" value="DUF5134"/>
    <property type="match status" value="1"/>
</dbReference>
<dbReference type="InterPro" id="IPR033458">
    <property type="entry name" value="DUF5134"/>
</dbReference>
<feature type="transmembrane region" description="Helical" evidence="1">
    <location>
        <begin position="200"/>
        <end position="222"/>
    </location>
</feature>
<dbReference type="RefSeq" id="WP_169381000.1">
    <property type="nucleotide sequence ID" value="NZ_JAAXLA010000013.1"/>
</dbReference>